<name>A0A8X6MFA6_9ARAC</name>
<comment type="caution">
    <text evidence="1">The sequence shown here is derived from an EMBL/GenBank/DDBJ whole genome shotgun (WGS) entry which is preliminary data.</text>
</comment>
<dbReference type="AlphaFoldDB" id="A0A8X6MFA6"/>
<sequence>MFLGNVIPRSSFKRLHLEDTFGFKIAGVCSGLDFLQKTGLIPKHKLTKKSQKKRTGVSSVNISSSKTVWYLTRFSKYSRILKLVTWILRFGYNITTATERELTVGEIQIVEKKLLKRAARKVLMTQFSGAHKGCPRGPDPSQSP</sequence>
<keyword evidence="2" id="KW-1185">Reference proteome</keyword>
<proteinExistence type="predicted"/>
<accession>A0A8X6MFA6</accession>
<reference evidence="1" key="1">
    <citation type="submission" date="2020-08" db="EMBL/GenBank/DDBJ databases">
        <title>Multicomponent nature underlies the extraordinary mechanical properties of spider dragline silk.</title>
        <authorList>
            <person name="Kono N."/>
            <person name="Nakamura H."/>
            <person name="Mori M."/>
            <person name="Yoshida Y."/>
            <person name="Ohtoshi R."/>
            <person name="Malay A.D."/>
            <person name="Moran D.A.P."/>
            <person name="Tomita M."/>
            <person name="Numata K."/>
            <person name="Arakawa K."/>
        </authorList>
    </citation>
    <scope>NUCLEOTIDE SEQUENCE</scope>
</reference>
<dbReference type="Proteomes" id="UP000886998">
    <property type="component" value="Unassembled WGS sequence"/>
</dbReference>
<protein>
    <submittedName>
        <fullName evidence="1">Uncharacterized protein</fullName>
    </submittedName>
</protein>
<dbReference type="EMBL" id="BMAV01026098">
    <property type="protein sequence ID" value="GFS47307.1"/>
    <property type="molecule type" value="Genomic_DNA"/>
</dbReference>
<organism evidence="1 2">
    <name type="scientific">Trichonephila inaurata madagascariensis</name>
    <dbReference type="NCBI Taxonomy" id="2747483"/>
    <lineage>
        <taxon>Eukaryota</taxon>
        <taxon>Metazoa</taxon>
        <taxon>Ecdysozoa</taxon>
        <taxon>Arthropoda</taxon>
        <taxon>Chelicerata</taxon>
        <taxon>Arachnida</taxon>
        <taxon>Araneae</taxon>
        <taxon>Araneomorphae</taxon>
        <taxon>Entelegynae</taxon>
        <taxon>Araneoidea</taxon>
        <taxon>Nephilidae</taxon>
        <taxon>Trichonephila</taxon>
        <taxon>Trichonephila inaurata</taxon>
    </lineage>
</organism>
<evidence type="ECO:0000313" key="1">
    <source>
        <dbReference type="EMBL" id="GFS47307.1"/>
    </source>
</evidence>
<evidence type="ECO:0000313" key="2">
    <source>
        <dbReference type="Proteomes" id="UP000886998"/>
    </source>
</evidence>
<gene>
    <name evidence="1" type="ORF">TNIN_139141</name>
</gene>